<accession>A0ABU9MW22</accession>
<dbReference type="SUPFAM" id="SSF55729">
    <property type="entry name" value="Acyl-CoA N-acyltransferases (Nat)"/>
    <property type="match status" value="1"/>
</dbReference>
<keyword evidence="2" id="KW-0012">Acyltransferase</keyword>
<reference evidence="2 3" key="1">
    <citation type="submission" date="2024-03" db="EMBL/GenBank/DDBJ databases">
        <title>Pseudoalteromonas qingdaonensis sp. nov., isolated from the intestines of marine benthic organisms.</title>
        <authorList>
            <person name="Lin X."/>
            <person name="Fang S."/>
            <person name="Hu X."/>
        </authorList>
    </citation>
    <scope>NUCLEOTIDE SEQUENCE [LARGE SCALE GENOMIC DNA]</scope>
    <source>
        <strain evidence="2 3">YIC-827</strain>
    </source>
</reference>
<sequence>MPYRIHQVDWGSQDSPIRQIRERVFVFELNIPKSVEFDERDNNALHFVAYDENGTPVATARLCQDGLLGRIAVLPDHRNPSIYTEILKYVLINASNCGFKSICINCVLDEVERFKQKGFSPCGCVFMEAGIPRQRLECPVSRCDSSPFTMVH</sequence>
<dbReference type="CDD" id="cd04301">
    <property type="entry name" value="NAT_SF"/>
    <property type="match status" value="1"/>
</dbReference>
<evidence type="ECO:0000313" key="2">
    <source>
        <dbReference type="EMBL" id="MEM0514504.1"/>
    </source>
</evidence>
<dbReference type="GO" id="GO:0016746">
    <property type="term" value="F:acyltransferase activity"/>
    <property type="evidence" value="ECO:0007669"/>
    <property type="project" value="UniProtKB-KW"/>
</dbReference>
<keyword evidence="2" id="KW-0378">Hydrolase</keyword>
<feature type="domain" description="N-acetyltransferase" evidence="1">
    <location>
        <begin position="3"/>
        <end position="141"/>
    </location>
</feature>
<dbReference type="EMBL" id="JBCGCU010000002">
    <property type="protein sequence ID" value="MEM0514504.1"/>
    <property type="molecule type" value="Genomic_DNA"/>
</dbReference>
<name>A0ABU9MW22_9GAMM</name>
<dbReference type="GO" id="GO:0016787">
    <property type="term" value="F:hydrolase activity"/>
    <property type="evidence" value="ECO:0007669"/>
    <property type="project" value="UniProtKB-KW"/>
</dbReference>
<keyword evidence="2" id="KW-0808">Transferase</keyword>
<dbReference type="PROSITE" id="PS51186">
    <property type="entry name" value="GNAT"/>
    <property type="match status" value="1"/>
</dbReference>
<dbReference type="InterPro" id="IPR016181">
    <property type="entry name" value="Acyl_CoA_acyltransferase"/>
</dbReference>
<dbReference type="RefSeq" id="WP_105198930.1">
    <property type="nucleotide sequence ID" value="NZ_JBCGCU010000002.1"/>
</dbReference>
<dbReference type="InterPro" id="IPR000182">
    <property type="entry name" value="GNAT_dom"/>
</dbReference>
<proteinExistence type="predicted"/>
<keyword evidence="3" id="KW-1185">Reference proteome</keyword>
<evidence type="ECO:0000313" key="3">
    <source>
        <dbReference type="Proteomes" id="UP001447008"/>
    </source>
</evidence>
<evidence type="ECO:0000259" key="1">
    <source>
        <dbReference type="PROSITE" id="PS51186"/>
    </source>
</evidence>
<comment type="caution">
    <text evidence="2">The sequence shown here is derived from an EMBL/GenBank/DDBJ whole genome shotgun (WGS) entry which is preliminary data.</text>
</comment>
<dbReference type="Pfam" id="PF13673">
    <property type="entry name" value="Acetyltransf_10"/>
    <property type="match status" value="1"/>
</dbReference>
<dbReference type="EC" id="2.3.1.-" evidence="2"/>
<protein>
    <submittedName>
        <fullName evidence="2">GNAT family N-acetyltransferase</fullName>
        <ecNumber evidence="2">2.3.1.-</ecNumber>
    </submittedName>
</protein>
<dbReference type="Gene3D" id="3.40.630.30">
    <property type="match status" value="1"/>
</dbReference>
<gene>
    <name evidence="2" type="ORF">WCN91_03470</name>
</gene>
<organism evidence="2 3">
    <name type="scientific">Pseudoalteromonas qingdaonensis</name>
    <dbReference type="NCBI Taxonomy" id="3131913"/>
    <lineage>
        <taxon>Bacteria</taxon>
        <taxon>Pseudomonadati</taxon>
        <taxon>Pseudomonadota</taxon>
        <taxon>Gammaproteobacteria</taxon>
        <taxon>Alteromonadales</taxon>
        <taxon>Pseudoalteromonadaceae</taxon>
        <taxon>Pseudoalteromonas</taxon>
    </lineage>
</organism>
<dbReference type="Proteomes" id="UP001447008">
    <property type="component" value="Unassembled WGS sequence"/>
</dbReference>